<feature type="transmembrane region" description="Helical" evidence="2">
    <location>
        <begin position="99"/>
        <end position="126"/>
    </location>
</feature>
<dbReference type="PANTHER" id="PTHR36694:SF8">
    <property type="entry name" value="MARVEL DOMAIN-CONTAINING PROTEIN"/>
    <property type="match status" value="1"/>
</dbReference>
<reference evidence="4" key="2">
    <citation type="submission" date="2016-06" db="UniProtKB">
        <authorList>
            <consortium name="WormBaseParasite"/>
        </authorList>
    </citation>
    <scope>IDENTIFICATION</scope>
</reference>
<feature type="transmembrane region" description="Helical" evidence="2">
    <location>
        <begin position="168"/>
        <end position="190"/>
    </location>
</feature>
<sequence length="320" mass="37535">MSANLHYPRKRLATVRGDDGHDPYHCLRCSSIAVAIWNILYCLLQFALLGWQVQVVKRWQWHWENRELPATGAIDQYQARFPGLYAIYTESPERRRVNAMYAIVLTCLGLTVVHFILSAAMLYGCVKRLPQWILPWFFTSLPLIVLSTAYSVLWWSGDIFNEQLTFSVAEFAMSLAVNGICFVMVVLYYLRLRGKLTSERTNGELSAQQQSFHRRITSAEQFVDGQEWPKASSVPQKQENWKLPPWVELFPEKVPTNIAQKLRRKERRERELKQRVEKKSTEEVRHGAQRENALRPRTNEFRYTPGGDYGRQKQQLRWKK</sequence>
<keyword evidence="3" id="KW-1185">Reference proteome</keyword>
<reference evidence="3" key="1">
    <citation type="submission" date="2014-05" db="EMBL/GenBank/DDBJ databases">
        <title>The genome and life-stage specific transcriptomes of Globodera pallida elucidate key aspects of plant parasitism by a cyst nematode.</title>
        <authorList>
            <person name="Cotton J.A."/>
            <person name="Lilley C.J."/>
            <person name="Jones L.M."/>
            <person name="Kikuchi T."/>
            <person name="Reid A.J."/>
            <person name="Thorpe P."/>
            <person name="Tsai I.J."/>
            <person name="Beasley H."/>
            <person name="Blok V."/>
            <person name="Cock P.J.A."/>
            <person name="Van den Akker S.E."/>
            <person name="Holroyd N."/>
            <person name="Hunt M."/>
            <person name="Mantelin S."/>
            <person name="Naghra H."/>
            <person name="Pain A."/>
            <person name="Palomares-Rius J.E."/>
            <person name="Zarowiecki M."/>
            <person name="Berriman M."/>
            <person name="Jones J.T."/>
            <person name="Urwin P.E."/>
        </authorList>
    </citation>
    <scope>NUCLEOTIDE SEQUENCE [LARGE SCALE GENOMIC DNA]</scope>
    <source>
        <strain evidence="3">Lindley</strain>
    </source>
</reference>
<dbReference type="AlphaFoldDB" id="A0A183BXY2"/>
<evidence type="ECO:0000256" key="2">
    <source>
        <dbReference type="SAM" id="Phobius"/>
    </source>
</evidence>
<protein>
    <submittedName>
        <fullName evidence="4">Uncharacterized protein</fullName>
    </submittedName>
</protein>
<feature type="region of interest" description="Disordered" evidence="1">
    <location>
        <begin position="261"/>
        <end position="320"/>
    </location>
</feature>
<keyword evidence="2" id="KW-1133">Transmembrane helix</keyword>
<proteinExistence type="predicted"/>
<dbReference type="PANTHER" id="PTHR36694">
    <property type="entry name" value="PASIFLORA 1, ISOFORM A-RELATED"/>
    <property type="match status" value="1"/>
</dbReference>
<feature type="compositionally biased region" description="Basic and acidic residues" evidence="1">
    <location>
        <begin position="268"/>
        <end position="300"/>
    </location>
</feature>
<feature type="transmembrane region" description="Helical" evidence="2">
    <location>
        <begin position="133"/>
        <end position="156"/>
    </location>
</feature>
<accession>A0A183BXY2</accession>
<feature type="transmembrane region" description="Helical" evidence="2">
    <location>
        <begin position="32"/>
        <end position="53"/>
    </location>
</feature>
<name>A0A183BXY2_GLOPA</name>
<evidence type="ECO:0000313" key="3">
    <source>
        <dbReference type="Proteomes" id="UP000050741"/>
    </source>
</evidence>
<keyword evidence="2" id="KW-0472">Membrane</keyword>
<evidence type="ECO:0000313" key="4">
    <source>
        <dbReference type="WBParaSite" id="GPLIN_000547200"/>
    </source>
</evidence>
<organism evidence="3 4">
    <name type="scientific">Globodera pallida</name>
    <name type="common">Potato cyst nematode worm</name>
    <name type="synonym">Heterodera pallida</name>
    <dbReference type="NCBI Taxonomy" id="36090"/>
    <lineage>
        <taxon>Eukaryota</taxon>
        <taxon>Metazoa</taxon>
        <taxon>Ecdysozoa</taxon>
        <taxon>Nematoda</taxon>
        <taxon>Chromadorea</taxon>
        <taxon>Rhabditida</taxon>
        <taxon>Tylenchina</taxon>
        <taxon>Tylenchomorpha</taxon>
        <taxon>Tylenchoidea</taxon>
        <taxon>Heteroderidae</taxon>
        <taxon>Heteroderinae</taxon>
        <taxon>Globodera</taxon>
    </lineage>
</organism>
<dbReference type="WBParaSite" id="GPLIN_000547200">
    <property type="protein sequence ID" value="GPLIN_000547200"/>
    <property type="gene ID" value="GPLIN_000547200"/>
</dbReference>
<keyword evidence="2" id="KW-0812">Transmembrane</keyword>
<dbReference type="Proteomes" id="UP000050741">
    <property type="component" value="Unassembled WGS sequence"/>
</dbReference>
<evidence type="ECO:0000256" key="1">
    <source>
        <dbReference type="SAM" id="MobiDB-lite"/>
    </source>
</evidence>